<evidence type="ECO:0000313" key="8">
    <source>
        <dbReference type="EMBL" id="KAL3839175.1"/>
    </source>
</evidence>
<comment type="caution">
    <text evidence="8">The sequence shown here is derived from an EMBL/GenBank/DDBJ whole genome shotgun (WGS) entry which is preliminary data.</text>
</comment>
<evidence type="ECO:0000256" key="2">
    <source>
        <dbReference type="ARBA" id="ARBA00022723"/>
    </source>
</evidence>
<dbReference type="SUPFAM" id="SSF51197">
    <property type="entry name" value="Clavaminate synthase-like"/>
    <property type="match status" value="1"/>
</dbReference>
<dbReference type="InterPro" id="IPR005123">
    <property type="entry name" value="Oxoglu/Fe-dep_dioxygenase_dom"/>
</dbReference>
<evidence type="ECO:0000259" key="7">
    <source>
        <dbReference type="PROSITE" id="PS51471"/>
    </source>
</evidence>
<protein>
    <recommendedName>
        <fullName evidence="7">Fe2OG dioxygenase domain-containing protein</fullName>
    </recommendedName>
</protein>
<name>A0ABD3TR12_9LAMI</name>
<dbReference type="Pfam" id="PF14226">
    <property type="entry name" value="DIOX_N"/>
    <property type="match status" value="1"/>
</dbReference>
<evidence type="ECO:0000256" key="1">
    <source>
        <dbReference type="ARBA" id="ARBA00008056"/>
    </source>
</evidence>
<keyword evidence="9" id="KW-1185">Reference proteome</keyword>
<organism evidence="8 9">
    <name type="scientific">Penstemon smallii</name>
    <dbReference type="NCBI Taxonomy" id="265156"/>
    <lineage>
        <taxon>Eukaryota</taxon>
        <taxon>Viridiplantae</taxon>
        <taxon>Streptophyta</taxon>
        <taxon>Embryophyta</taxon>
        <taxon>Tracheophyta</taxon>
        <taxon>Spermatophyta</taxon>
        <taxon>Magnoliopsida</taxon>
        <taxon>eudicotyledons</taxon>
        <taxon>Gunneridae</taxon>
        <taxon>Pentapetalae</taxon>
        <taxon>asterids</taxon>
        <taxon>lamiids</taxon>
        <taxon>Lamiales</taxon>
        <taxon>Plantaginaceae</taxon>
        <taxon>Cheloneae</taxon>
        <taxon>Penstemon</taxon>
    </lineage>
</organism>
<dbReference type="EMBL" id="JBJXBP010000003">
    <property type="protein sequence ID" value="KAL3839175.1"/>
    <property type="molecule type" value="Genomic_DNA"/>
</dbReference>
<keyword evidence="2 6" id="KW-0479">Metal-binding</keyword>
<proteinExistence type="inferred from homology"/>
<dbReference type="PANTHER" id="PTHR10209">
    <property type="entry name" value="OXIDOREDUCTASE, 2OG-FE II OXYGENASE FAMILY PROTEIN"/>
    <property type="match status" value="1"/>
</dbReference>
<dbReference type="InterPro" id="IPR044861">
    <property type="entry name" value="IPNS-like_FE2OG_OXY"/>
</dbReference>
<dbReference type="InterPro" id="IPR027443">
    <property type="entry name" value="IPNS-like_sf"/>
</dbReference>
<dbReference type="PANTHER" id="PTHR10209:SF429">
    <property type="entry name" value="1-AMINOCYCLOPROPANE-1-CARBOXYLATE OXIDASE HOMOLOG 1-LIKE"/>
    <property type="match status" value="1"/>
</dbReference>
<comment type="similarity">
    <text evidence="1 6">Belongs to the iron/ascorbate-dependent oxidoreductase family.</text>
</comment>
<dbReference type="GO" id="GO:0031418">
    <property type="term" value="F:L-ascorbic acid binding"/>
    <property type="evidence" value="ECO:0007669"/>
    <property type="project" value="UniProtKB-KW"/>
</dbReference>
<evidence type="ECO:0000313" key="9">
    <source>
        <dbReference type="Proteomes" id="UP001634393"/>
    </source>
</evidence>
<keyword evidence="5 6" id="KW-0408">Iron</keyword>
<sequence length="366" mass="41425">MSGIKKTSVESENRMKELKAFEDTKSGVKGLLVSGILTIPKIFIRPQDELVEESNHGKLDIQIPVIDLMGVETVETRKEIVSKVRRASKDWGFFRVVNHGIPLTVLNDMLEGIRLFHEQDAVKKQEFYSRDYLKKVRYGSNVNLYWSGAANWRDSLTISLMISDHIEPDELPEILSNSAIEYINQVTILGETLFDILSESLNLKCDHLKAMGCAKGRAFVCHYYPPCPDPDLTMGTSKHTDPPFLTILLQGQIGGLQVFRNNQWIDIRPVEGSFIINIGDLLQMVSNDEFKSAEHRVLANSVGPRISVACFFSGIAVPAKIYEPIKELISEENVPLYKEFTVFDYMNNFYSKPIGKSGLDDFRLQN</sequence>
<dbReference type="Gene3D" id="2.60.120.330">
    <property type="entry name" value="B-lactam Antibiotic, Isopenicillin N Synthase, Chain"/>
    <property type="match status" value="1"/>
</dbReference>
<keyword evidence="4 6" id="KW-0560">Oxidoreductase</keyword>
<dbReference type="GO" id="GO:0009805">
    <property type="term" value="P:coumarin biosynthetic process"/>
    <property type="evidence" value="ECO:0007669"/>
    <property type="project" value="UniProtKB-ARBA"/>
</dbReference>
<evidence type="ECO:0000256" key="6">
    <source>
        <dbReference type="RuleBase" id="RU003682"/>
    </source>
</evidence>
<dbReference type="FunFam" id="2.60.120.330:FF:000005">
    <property type="entry name" value="1-aminocyclopropane-1-carboxylate oxidase homolog 1"/>
    <property type="match status" value="1"/>
</dbReference>
<reference evidence="8 9" key="1">
    <citation type="submission" date="2024-12" db="EMBL/GenBank/DDBJ databases">
        <title>The unique morphological basis and parallel evolutionary history of personate flowers in Penstemon.</title>
        <authorList>
            <person name="Depatie T.H."/>
            <person name="Wessinger C.A."/>
        </authorList>
    </citation>
    <scope>NUCLEOTIDE SEQUENCE [LARGE SCALE GENOMIC DNA]</scope>
    <source>
        <strain evidence="8">WTNN_2</strain>
        <tissue evidence="8">Leaf</tissue>
    </source>
</reference>
<accession>A0ABD3TR12</accession>
<feature type="domain" description="Fe2OG dioxygenase" evidence="7">
    <location>
        <begin position="209"/>
        <end position="314"/>
    </location>
</feature>
<dbReference type="Pfam" id="PF03171">
    <property type="entry name" value="2OG-FeII_Oxy"/>
    <property type="match status" value="1"/>
</dbReference>
<dbReference type="GO" id="GO:0002238">
    <property type="term" value="P:response to molecule of fungal origin"/>
    <property type="evidence" value="ECO:0007669"/>
    <property type="project" value="UniProtKB-ARBA"/>
</dbReference>
<dbReference type="GO" id="GO:0016706">
    <property type="term" value="F:2-oxoglutarate-dependent dioxygenase activity"/>
    <property type="evidence" value="ECO:0007669"/>
    <property type="project" value="UniProtKB-ARBA"/>
</dbReference>
<gene>
    <name evidence="8" type="ORF">ACJIZ3_023766</name>
</gene>
<evidence type="ECO:0000256" key="3">
    <source>
        <dbReference type="ARBA" id="ARBA00022896"/>
    </source>
</evidence>
<dbReference type="GO" id="GO:0046872">
    <property type="term" value="F:metal ion binding"/>
    <property type="evidence" value="ECO:0007669"/>
    <property type="project" value="UniProtKB-KW"/>
</dbReference>
<evidence type="ECO:0000256" key="4">
    <source>
        <dbReference type="ARBA" id="ARBA00023002"/>
    </source>
</evidence>
<dbReference type="Proteomes" id="UP001634393">
    <property type="component" value="Unassembled WGS sequence"/>
</dbReference>
<dbReference type="AlphaFoldDB" id="A0ABD3TR12"/>
<dbReference type="InterPro" id="IPR026992">
    <property type="entry name" value="DIOX_N"/>
</dbReference>
<keyword evidence="3" id="KW-0847">Vitamin C</keyword>
<dbReference type="PROSITE" id="PS51471">
    <property type="entry name" value="FE2OG_OXY"/>
    <property type="match status" value="1"/>
</dbReference>
<evidence type="ECO:0000256" key="5">
    <source>
        <dbReference type="ARBA" id="ARBA00023004"/>
    </source>
</evidence>